<comment type="caution">
    <text evidence="2">The sequence shown here is derived from an EMBL/GenBank/DDBJ whole genome shotgun (WGS) entry which is preliminary data.</text>
</comment>
<feature type="transmembrane region" description="Helical" evidence="1">
    <location>
        <begin position="41"/>
        <end position="69"/>
    </location>
</feature>
<reference evidence="2 3" key="1">
    <citation type="journal article" date="2014" name="Genome Biol. Evol.">
        <title>The genome of the myxosporean Thelohanellus kitauei shows adaptations to nutrient acquisition within its fish host.</title>
        <authorList>
            <person name="Yang Y."/>
            <person name="Xiong J."/>
            <person name="Zhou Z."/>
            <person name="Huo F."/>
            <person name="Miao W."/>
            <person name="Ran C."/>
            <person name="Liu Y."/>
            <person name="Zhang J."/>
            <person name="Feng J."/>
            <person name="Wang M."/>
            <person name="Wang M."/>
            <person name="Wang L."/>
            <person name="Yao B."/>
        </authorList>
    </citation>
    <scope>NUCLEOTIDE SEQUENCE [LARGE SCALE GENOMIC DNA]</scope>
    <source>
        <strain evidence="2">Wuqing</strain>
    </source>
</reference>
<keyword evidence="1" id="KW-0812">Transmembrane</keyword>
<protein>
    <submittedName>
        <fullName evidence="2">Uncharacterized protein</fullName>
    </submittedName>
</protein>
<gene>
    <name evidence="2" type="ORF">RF11_10271</name>
</gene>
<accession>A0A0C2MXZ1</accession>
<keyword evidence="3" id="KW-1185">Reference proteome</keyword>
<name>A0A0C2MXZ1_THEKT</name>
<dbReference type="AlphaFoldDB" id="A0A0C2MXZ1"/>
<dbReference type="Proteomes" id="UP000031668">
    <property type="component" value="Unassembled WGS sequence"/>
</dbReference>
<evidence type="ECO:0000313" key="3">
    <source>
        <dbReference type="Proteomes" id="UP000031668"/>
    </source>
</evidence>
<keyword evidence="1" id="KW-1133">Transmembrane helix</keyword>
<evidence type="ECO:0000313" key="2">
    <source>
        <dbReference type="EMBL" id="KII72176.1"/>
    </source>
</evidence>
<organism evidence="2 3">
    <name type="scientific">Thelohanellus kitauei</name>
    <name type="common">Myxosporean</name>
    <dbReference type="NCBI Taxonomy" id="669202"/>
    <lineage>
        <taxon>Eukaryota</taxon>
        <taxon>Metazoa</taxon>
        <taxon>Cnidaria</taxon>
        <taxon>Myxozoa</taxon>
        <taxon>Myxosporea</taxon>
        <taxon>Bivalvulida</taxon>
        <taxon>Platysporina</taxon>
        <taxon>Myxobolidae</taxon>
        <taxon>Thelohanellus</taxon>
    </lineage>
</organism>
<proteinExistence type="predicted"/>
<dbReference type="EMBL" id="JWZT01001363">
    <property type="protein sequence ID" value="KII72176.1"/>
    <property type="molecule type" value="Genomic_DNA"/>
</dbReference>
<evidence type="ECO:0000256" key="1">
    <source>
        <dbReference type="SAM" id="Phobius"/>
    </source>
</evidence>
<sequence length="132" mass="15338">MITYVVEEYRFCTMDENRLENFDMFYHNIAMQNQSIVGLPVSLFLIIWVVILLAVGIVVLVALLIPYIIERSTRRHPNVLIPLDHISHQEYEALNNILEPDFDHRTFNENDQVVFSEIAIPSQTGQSEVCVF</sequence>
<keyword evidence="1" id="KW-0472">Membrane</keyword>